<reference evidence="7 8" key="1">
    <citation type="submission" date="2018-08" db="EMBL/GenBank/DDBJ databases">
        <title>Meiothermus roseus NBRC 110900 genome sequencing project.</title>
        <authorList>
            <person name="Da Costa M.S."/>
            <person name="Albuquerque L."/>
            <person name="Raposo P."/>
            <person name="Froufe H.J.C."/>
            <person name="Barroso C.S."/>
            <person name="Egas C."/>
        </authorList>
    </citation>
    <scope>NUCLEOTIDE SEQUENCE [LARGE SCALE GENOMIC DNA]</scope>
    <source>
        <strain evidence="7 8">NBRC 110900</strain>
    </source>
</reference>
<dbReference type="Pfam" id="PF03739">
    <property type="entry name" value="LptF_LptG"/>
    <property type="match status" value="1"/>
</dbReference>
<dbReference type="GO" id="GO:0015920">
    <property type="term" value="P:lipopolysaccharide transport"/>
    <property type="evidence" value="ECO:0007669"/>
    <property type="project" value="TreeGrafter"/>
</dbReference>
<dbReference type="PANTHER" id="PTHR33529:SF6">
    <property type="entry name" value="YJGP_YJGQ FAMILY PERMEASE"/>
    <property type="match status" value="1"/>
</dbReference>
<dbReference type="Proteomes" id="UP000265341">
    <property type="component" value="Unassembled WGS sequence"/>
</dbReference>
<dbReference type="PANTHER" id="PTHR33529">
    <property type="entry name" value="SLR0882 PROTEIN-RELATED"/>
    <property type="match status" value="1"/>
</dbReference>
<dbReference type="EMBL" id="QWLA01000038">
    <property type="protein sequence ID" value="RIH85747.1"/>
    <property type="molecule type" value="Genomic_DNA"/>
</dbReference>
<keyword evidence="4 6" id="KW-1133">Transmembrane helix</keyword>
<evidence type="ECO:0000256" key="5">
    <source>
        <dbReference type="ARBA" id="ARBA00023136"/>
    </source>
</evidence>
<feature type="transmembrane region" description="Helical" evidence="6">
    <location>
        <begin position="105"/>
        <end position="128"/>
    </location>
</feature>
<evidence type="ECO:0000256" key="4">
    <source>
        <dbReference type="ARBA" id="ARBA00022989"/>
    </source>
</evidence>
<comment type="subcellular location">
    <subcellularLocation>
        <location evidence="1">Cell membrane</location>
        <topology evidence="1">Multi-pass membrane protein</topology>
    </subcellularLocation>
</comment>
<dbReference type="InterPro" id="IPR005495">
    <property type="entry name" value="LptG/LptF_permease"/>
</dbReference>
<dbReference type="AlphaFoldDB" id="A0A399EM92"/>
<evidence type="ECO:0000256" key="6">
    <source>
        <dbReference type="SAM" id="Phobius"/>
    </source>
</evidence>
<protein>
    <submittedName>
        <fullName evidence="7">LPS export ABC transporter permease LptF</fullName>
    </submittedName>
</protein>
<evidence type="ECO:0000256" key="3">
    <source>
        <dbReference type="ARBA" id="ARBA00022692"/>
    </source>
</evidence>
<dbReference type="GO" id="GO:0043190">
    <property type="term" value="C:ATP-binding cassette (ABC) transporter complex"/>
    <property type="evidence" value="ECO:0007669"/>
    <property type="project" value="TreeGrafter"/>
</dbReference>
<evidence type="ECO:0000256" key="1">
    <source>
        <dbReference type="ARBA" id="ARBA00004651"/>
    </source>
</evidence>
<feature type="transmembrane region" description="Helical" evidence="6">
    <location>
        <begin position="20"/>
        <end position="44"/>
    </location>
</feature>
<evidence type="ECO:0000256" key="2">
    <source>
        <dbReference type="ARBA" id="ARBA00022475"/>
    </source>
</evidence>
<evidence type="ECO:0000313" key="7">
    <source>
        <dbReference type="EMBL" id="RIH85747.1"/>
    </source>
</evidence>
<proteinExistence type="predicted"/>
<sequence length="347" mass="38509">MELPYTAASMLRRYFLREALSLYLVGFLIFIGLLTSDFFTSWAGSFARMGTPVQDMLLLWLYRMPYFLGVALAFGLVFALLITLARWIRQSELKAMYAGGVKPMVLLLPVLGVGLVVSGLALFTWGWLRPEAQLRFDILKDRIFYGSSPSGVLTDQLYTPQGYGLYFAQRVYPDSDGSGVRLEGVRVVEPGGAVWSAPRGRWLEAGVWQLEDARRVEPDGKVITVGSHPLPFPLSAPPRTDSYDALNLTQLHQIARADSKALFPLAQRYANALGALVLAWLAMAVGLGLREQSWAFVAVVVLLFGYYTLWTLSAKFAEYDVFGPIVAAWLPNLAFGVVAVILTLRLR</sequence>
<keyword evidence="5 6" id="KW-0472">Membrane</keyword>
<feature type="transmembrane region" description="Helical" evidence="6">
    <location>
        <begin position="64"/>
        <end position="84"/>
    </location>
</feature>
<feature type="transmembrane region" description="Helical" evidence="6">
    <location>
        <begin position="269"/>
        <end position="287"/>
    </location>
</feature>
<gene>
    <name evidence="7" type="ORF">Mrose_02086</name>
</gene>
<keyword evidence="3 6" id="KW-0812">Transmembrane</keyword>
<keyword evidence="2" id="KW-1003">Cell membrane</keyword>
<name>A0A399EM92_9DEIN</name>
<comment type="caution">
    <text evidence="7">The sequence shown here is derived from an EMBL/GenBank/DDBJ whole genome shotgun (WGS) entry which is preliminary data.</text>
</comment>
<feature type="transmembrane region" description="Helical" evidence="6">
    <location>
        <begin position="294"/>
        <end position="313"/>
    </location>
</feature>
<feature type="transmembrane region" description="Helical" evidence="6">
    <location>
        <begin position="325"/>
        <end position="344"/>
    </location>
</feature>
<organism evidence="7 8">
    <name type="scientific">Calidithermus roseus</name>
    <dbReference type="NCBI Taxonomy" id="1644118"/>
    <lineage>
        <taxon>Bacteria</taxon>
        <taxon>Thermotogati</taxon>
        <taxon>Deinococcota</taxon>
        <taxon>Deinococci</taxon>
        <taxon>Thermales</taxon>
        <taxon>Thermaceae</taxon>
        <taxon>Calidithermus</taxon>
    </lineage>
</organism>
<evidence type="ECO:0000313" key="8">
    <source>
        <dbReference type="Proteomes" id="UP000265341"/>
    </source>
</evidence>
<accession>A0A399EM92</accession>
<keyword evidence="8" id="KW-1185">Reference proteome</keyword>